<comment type="miscellaneous">
    <text evidence="8">This function is generally fulfilled by the C-terminal part of HisG, which is missing in some bacteria such as this one.</text>
</comment>
<keyword evidence="10" id="KW-0328">Glycosyltransferase</keyword>
<comment type="subcellular location">
    <subcellularLocation>
        <location evidence="1 8">Cytoplasm</location>
    </subcellularLocation>
</comment>
<dbReference type="InterPro" id="IPR004516">
    <property type="entry name" value="HisRS/HisZ"/>
</dbReference>
<dbReference type="NCBIfam" id="TIGR00443">
    <property type="entry name" value="hisZ_biosyn_reg"/>
    <property type="match status" value="1"/>
</dbReference>
<evidence type="ECO:0000256" key="8">
    <source>
        <dbReference type="HAMAP-Rule" id="MF_00125"/>
    </source>
</evidence>
<dbReference type="GO" id="GO:0004821">
    <property type="term" value="F:histidine-tRNA ligase activity"/>
    <property type="evidence" value="ECO:0007669"/>
    <property type="project" value="TreeGrafter"/>
</dbReference>
<dbReference type="InterPro" id="IPR041715">
    <property type="entry name" value="HisRS-like_core"/>
</dbReference>
<keyword evidence="10" id="KW-0808">Transferase</keyword>
<dbReference type="GO" id="GO:0000105">
    <property type="term" value="P:L-histidine biosynthetic process"/>
    <property type="evidence" value="ECO:0007669"/>
    <property type="project" value="UniProtKB-UniRule"/>
</dbReference>
<comment type="similarity">
    <text evidence="3 8">Belongs to the class-II aminoacyl-tRNA synthetase family. HisZ subfamily.</text>
</comment>
<gene>
    <name evidence="8" type="primary">hisZ</name>
    <name evidence="10" type="ORF">EXU28_10205</name>
</gene>
<dbReference type="HAMAP" id="MF_00125">
    <property type="entry name" value="HisZ"/>
    <property type="match status" value="1"/>
</dbReference>
<organism evidence="10 11">
    <name type="scientific">Acinetobacter wuhouensis</name>
    <dbReference type="NCBI Taxonomy" id="1879050"/>
    <lineage>
        <taxon>Bacteria</taxon>
        <taxon>Pseudomonadati</taxon>
        <taxon>Pseudomonadota</taxon>
        <taxon>Gammaproteobacteria</taxon>
        <taxon>Moraxellales</taxon>
        <taxon>Moraxellaceae</taxon>
        <taxon>Acinetobacter</taxon>
    </lineage>
</organism>
<evidence type="ECO:0000256" key="3">
    <source>
        <dbReference type="ARBA" id="ARBA00005539"/>
    </source>
</evidence>
<keyword evidence="8" id="KW-0028">Amino-acid biosynthesis</keyword>
<reference evidence="10 11" key="1">
    <citation type="submission" date="2019-02" db="EMBL/GenBank/DDBJ databases">
        <title>The Batch Genome Submission of Acinetobacter spp. strains.</title>
        <authorList>
            <person name="Qin J."/>
            <person name="Hu Y."/>
            <person name="Ye H."/>
            <person name="Wei L."/>
            <person name="Feng Y."/>
            <person name="Zong Z."/>
        </authorList>
    </citation>
    <scope>NUCLEOTIDE SEQUENCE [LARGE SCALE GENOMIC DNA]</scope>
    <source>
        <strain evidence="10 11">WCHAW060049</strain>
    </source>
</reference>
<dbReference type="InterPro" id="IPR045864">
    <property type="entry name" value="aa-tRNA-synth_II/BPL/LPL"/>
</dbReference>
<evidence type="ECO:0000256" key="4">
    <source>
        <dbReference type="ARBA" id="ARBA00011496"/>
    </source>
</evidence>
<protein>
    <recommendedName>
        <fullName evidence="5 8">ATP phosphoribosyltransferase regulatory subunit</fullName>
    </recommendedName>
</protein>
<dbReference type="PANTHER" id="PTHR43707:SF1">
    <property type="entry name" value="HISTIDINE--TRNA LIGASE, MITOCHONDRIAL-RELATED"/>
    <property type="match status" value="1"/>
</dbReference>
<dbReference type="AlphaFoldDB" id="A0A385C3H9"/>
<comment type="pathway">
    <text evidence="2 8">Amino-acid biosynthesis; L-histidine biosynthesis; L-histidine from 5-phospho-alpha-D-ribose 1-diphosphate: step 1/9.</text>
</comment>
<dbReference type="PANTHER" id="PTHR43707">
    <property type="entry name" value="HISTIDYL-TRNA SYNTHETASE"/>
    <property type="match status" value="1"/>
</dbReference>
<dbReference type="NCBIfam" id="NF009086">
    <property type="entry name" value="PRK12421.1"/>
    <property type="match status" value="1"/>
</dbReference>
<comment type="function">
    <text evidence="7 8">Required for the first step of histidine biosynthesis. May allow the feedback regulation of ATP phosphoribosyltransferase activity by histidine.</text>
</comment>
<feature type="binding site" evidence="9">
    <location>
        <position position="132"/>
    </location>
    <ligand>
        <name>L-histidine</name>
        <dbReference type="ChEBI" id="CHEBI:57595"/>
    </ligand>
</feature>
<keyword evidence="11" id="KW-1185">Reference proteome</keyword>
<dbReference type="GO" id="GO:0005737">
    <property type="term" value="C:cytoplasm"/>
    <property type="evidence" value="ECO:0007669"/>
    <property type="project" value="UniProtKB-SubCell"/>
</dbReference>
<evidence type="ECO:0000313" key="11">
    <source>
        <dbReference type="Proteomes" id="UP000293863"/>
    </source>
</evidence>
<dbReference type="Pfam" id="PF13393">
    <property type="entry name" value="tRNA-synt_His"/>
    <property type="match status" value="1"/>
</dbReference>
<dbReference type="PIRSF" id="PIRSF001549">
    <property type="entry name" value="His-tRNA_synth"/>
    <property type="match status" value="1"/>
</dbReference>
<dbReference type="KEGG" id="awu:BEN71_08340"/>
<feature type="binding site" evidence="9">
    <location>
        <begin position="85"/>
        <end position="87"/>
    </location>
    <ligand>
        <name>L-histidine</name>
        <dbReference type="ChEBI" id="CHEBI:57595"/>
    </ligand>
</feature>
<dbReference type="Proteomes" id="UP000293863">
    <property type="component" value="Unassembled WGS sequence"/>
</dbReference>
<proteinExistence type="inferred from homology"/>
<evidence type="ECO:0000313" key="10">
    <source>
        <dbReference type="EMBL" id="RZG46136.1"/>
    </source>
</evidence>
<dbReference type="Gene3D" id="3.30.930.10">
    <property type="entry name" value="Bira Bifunctional Protein, Domain 2"/>
    <property type="match status" value="1"/>
</dbReference>
<evidence type="ECO:0000256" key="9">
    <source>
        <dbReference type="PIRSR" id="PIRSR001549-1"/>
    </source>
</evidence>
<dbReference type="STRING" id="1879050.GCA_001696605_01582"/>
<feature type="binding site" evidence="9">
    <location>
        <position position="272"/>
    </location>
    <ligand>
        <name>L-histidine</name>
        <dbReference type="ChEBI" id="CHEBI:57595"/>
    </ligand>
</feature>
<dbReference type="EMBL" id="SGSQ01000014">
    <property type="protein sequence ID" value="RZG46136.1"/>
    <property type="molecule type" value="Genomic_DNA"/>
</dbReference>
<dbReference type="RefSeq" id="WP_068974233.1">
    <property type="nucleotide sequence ID" value="NZ_CP031716.1"/>
</dbReference>
<evidence type="ECO:0000256" key="5">
    <source>
        <dbReference type="ARBA" id="ARBA00020397"/>
    </source>
</evidence>
<dbReference type="SUPFAM" id="SSF55681">
    <property type="entry name" value="Class II aaRS and biotin synthetases"/>
    <property type="match status" value="1"/>
</dbReference>
<evidence type="ECO:0000256" key="2">
    <source>
        <dbReference type="ARBA" id="ARBA00004667"/>
    </source>
</evidence>
<dbReference type="OrthoDB" id="9769617at2"/>
<accession>A0A385C3H9</accession>
<dbReference type="InterPro" id="IPR004517">
    <property type="entry name" value="HisZ"/>
</dbReference>
<evidence type="ECO:0000256" key="7">
    <source>
        <dbReference type="ARBA" id="ARBA00025246"/>
    </source>
</evidence>
<comment type="subunit">
    <text evidence="4 8">Heteromultimer composed of HisG and HisZ subunits.</text>
</comment>
<dbReference type="NCBIfam" id="NF008935">
    <property type="entry name" value="PRK12292.1-1"/>
    <property type="match status" value="1"/>
</dbReference>
<dbReference type="UniPathway" id="UPA00031">
    <property type="reaction ID" value="UER00006"/>
</dbReference>
<comment type="caution">
    <text evidence="10">The sequence shown here is derived from an EMBL/GenBank/DDBJ whole genome shotgun (WGS) entry which is preliminary data.</text>
</comment>
<evidence type="ECO:0000256" key="1">
    <source>
        <dbReference type="ARBA" id="ARBA00004496"/>
    </source>
</evidence>
<keyword evidence="6 8" id="KW-0963">Cytoplasm</keyword>
<name>A0A385C3H9_9GAMM</name>
<feature type="binding site" evidence="9">
    <location>
        <position position="128"/>
    </location>
    <ligand>
        <name>L-histidine</name>
        <dbReference type="ChEBI" id="CHEBI:57595"/>
    </ligand>
</feature>
<evidence type="ECO:0000256" key="6">
    <source>
        <dbReference type="ARBA" id="ARBA00022490"/>
    </source>
</evidence>
<dbReference type="GO" id="GO:0016757">
    <property type="term" value="F:glycosyltransferase activity"/>
    <property type="evidence" value="ECO:0007669"/>
    <property type="project" value="UniProtKB-KW"/>
</dbReference>
<dbReference type="GO" id="GO:0006427">
    <property type="term" value="P:histidyl-tRNA aminoacylation"/>
    <property type="evidence" value="ECO:0007669"/>
    <property type="project" value="TreeGrafter"/>
</dbReference>
<keyword evidence="8" id="KW-0368">Histidine biosynthesis</keyword>
<sequence length="388" mass="42754">MPISETWLLPDGVADVLPEQAQVIEQLRRKALDFLASRGYQLVYTPFIEYIESLSSLSESNQDLDLATFKVIDQLSGRLLGVRADMTPQVARIDAHVHQVQGVARYCYAGTVLHTKPQGFNTTRAPLQLGAELFGSDSIDADVELIDVMLNLIKTAGLEDGIHLDLGHVGLFRSLVKHAGLNKSTERQLSDLYQRKALPELAEFTQDLKFGADFYALGRYASDFEALQANLSTEILADVAFKQAVDALRTTQTEIQARWPNLKIGIDVVELRSYHYHTGLMYAVYAPNRAEPLAKGGRYDGIGEHFGRARPATGFSCDLYTLSAGQHQKIEKVVAPKGTEPALLDAIATARTQGLSVIQLLGNDDLNSVPYATHKMVNVAGEWKIETI</sequence>